<organism evidence="2 3">
    <name type="scientific">Lactobacillus johnsonii</name>
    <dbReference type="NCBI Taxonomy" id="33959"/>
    <lineage>
        <taxon>Bacteria</taxon>
        <taxon>Bacillati</taxon>
        <taxon>Bacillota</taxon>
        <taxon>Bacilli</taxon>
        <taxon>Lactobacillales</taxon>
        <taxon>Lactobacillaceae</taxon>
        <taxon>Lactobacillus</taxon>
    </lineage>
</organism>
<dbReference type="AlphaFoldDB" id="A0A9W3SMX4"/>
<protein>
    <recommendedName>
        <fullName evidence="1">HTH cro/C1-type domain-containing protein</fullName>
    </recommendedName>
</protein>
<evidence type="ECO:0000313" key="3">
    <source>
        <dbReference type="Proteomes" id="UP000094691"/>
    </source>
</evidence>
<dbReference type="SUPFAM" id="SSF48452">
    <property type="entry name" value="TPR-like"/>
    <property type="match status" value="1"/>
</dbReference>
<dbReference type="Pfam" id="PF01381">
    <property type="entry name" value="HTH_3"/>
    <property type="match status" value="1"/>
</dbReference>
<dbReference type="SUPFAM" id="SSF47413">
    <property type="entry name" value="lambda repressor-like DNA-binding domains"/>
    <property type="match status" value="1"/>
</dbReference>
<dbReference type="InterPro" id="IPR053163">
    <property type="entry name" value="HTH-type_regulator_Rgg"/>
</dbReference>
<dbReference type="GO" id="GO:0003677">
    <property type="term" value="F:DNA binding"/>
    <property type="evidence" value="ECO:0007669"/>
    <property type="project" value="InterPro"/>
</dbReference>
<gene>
    <name evidence="2" type="ORF">BBP16_07500</name>
</gene>
<dbReference type="EMBL" id="CP016400">
    <property type="protein sequence ID" value="AOG26650.1"/>
    <property type="molecule type" value="Genomic_DNA"/>
</dbReference>
<proteinExistence type="predicted"/>
<dbReference type="PANTHER" id="PTHR37038:SF14">
    <property type="entry name" value="TRANSCRIPTIONAL ACTIVATOR"/>
    <property type="match status" value="1"/>
</dbReference>
<name>A0A9W3SMX4_LACJH</name>
<accession>A0A9W3SMX4</accession>
<dbReference type="Gene3D" id="1.25.40.10">
    <property type="entry name" value="Tetratricopeptide repeat domain"/>
    <property type="match status" value="1"/>
</dbReference>
<dbReference type="Proteomes" id="UP000094691">
    <property type="component" value="Chromosome"/>
</dbReference>
<sequence>MNNYEELISQKLSKIIKQKRIKQKLSQKELAKGICSQGMISSIEHGDYIPNTAIFLAICSKLNFSIDQSFLKDKLSFSNNNVLSDTTFNLCRKHNYTQLIKYLTQPCTIASLNTDVDFQTYYYYYGCSVYQVEHDLLSCQHYFELALKYTIDISNPTPRNSIELLLLNSLAVIYFKLERKKEASELFKIVNAYLSAIKDSNSENLNVIQYHQGMVYFDLKKYNTALKLFLLGMERITKVNSTFMLSNYSTLILKCYQNIE</sequence>
<dbReference type="InterPro" id="IPR001387">
    <property type="entry name" value="Cro/C1-type_HTH"/>
</dbReference>
<dbReference type="PROSITE" id="PS50943">
    <property type="entry name" value="HTH_CROC1"/>
    <property type="match status" value="1"/>
</dbReference>
<dbReference type="InterPro" id="IPR011990">
    <property type="entry name" value="TPR-like_helical_dom_sf"/>
</dbReference>
<evidence type="ECO:0000259" key="1">
    <source>
        <dbReference type="PROSITE" id="PS50943"/>
    </source>
</evidence>
<dbReference type="InterPro" id="IPR010982">
    <property type="entry name" value="Lambda_DNA-bd_dom_sf"/>
</dbReference>
<dbReference type="PANTHER" id="PTHR37038">
    <property type="entry name" value="TRANSCRIPTIONAL REGULATOR-RELATED"/>
    <property type="match status" value="1"/>
</dbReference>
<evidence type="ECO:0000313" key="2">
    <source>
        <dbReference type="EMBL" id="AOG26650.1"/>
    </source>
</evidence>
<dbReference type="CDD" id="cd00093">
    <property type="entry name" value="HTH_XRE"/>
    <property type="match status" value="1"/>
</dbReference>
<reference evidence="2 3" key="1">
    <citation type="submission" date="2016-07" db="EMBL/GenBank/DDBJ databases">
        <title>Genome sequencing project for further understanding the molecular mechanisms of preventing non-alcoholic fatty liver disease.</title>
        <authorList>
            <person name="Wang H."/>
        </authorList>
    </citation>
    <scope>NUCLEOTIDE SEQUENCE [LARGE SCALE GENOMIC DNA]</scope>
    <source>
        <strain evidence="2 3">BS15</strain>
    </source>
</reference>
<dbReference type="SMART" id="SM00530">
    <property type="entry name" value="HTH_XRE"/>
    <property type="match status" value="1"/>
</dbReference>
<feature type="domain" description="HTH cro/C1-type" evidence="1">
    <location>
        <begin position="16"/>
        <end position="69"/>
    </location>
</feature>